<dbReference type="NCBIfam" id="NF001753">
    <property type="entry name" value="PRK00481.1-3"/>
    <property type="match status" value="1"/>
</dbReference>
<evidence type="ECO:0000256" key="2">
    <source>
        <dbReference type="ARBA" id="ARBA00023027"/>
    </source>
</evidence>
<dbReference type="EMBL" id="JBFWIC010000006">
    <property type="protein sequence ID" value="MEZ0474208.1"/>
    <property type="molecule type" value="Genomic_DNA"/>
</dbReference>
<comment type="function">
    <text evidence="3">NAD-dependent lysine deacetylase and desuccinylase that specifically removes acetyl and succinyl groups on target proteins. Modulates the activities of several proteins which are inactive in their acylated form.</text>
</comment>
<keyword evidence="7" id="KW-1185">Reference proteome</keyword>
<proteinExistence type="inferred from homology"/>
<comment type="caution">
    <text evidence="3">Lacks conserved residue(s) required for the propagation of feature annotation.</text>
</comment>
<protein>
    <recommendedName>
        <fullName evidence="3">NAD-dependent protein deacylase</fullName>
        <ecNumber evidence="3">2.3.1.286</ecNumber>
    </recommendedName>
    <alternativeName>
        <fullName evidence="3">Regulatory protein SIR2 homolog</fullName>
    </alternativeName>
</protein>
<feature type="active site" description="Proton acceptor" evidence="3 4">
    <location>
        <position position="105"/>
    </location>
</feature>
<evidence type="ECO:0000256" key="1">
    <source>
        <dbReference type="ARBA" id="ARBA00022679"/>
    </source>
</evidence>
<dbReference type="RefSeq" id="WP_370562010.1">
    <property type="nucleotide sequence ID" value="NZ_JBFWIB010000001.1"/>
</dbReference>
<dbReference type="PROSITE" id="PS50305">
    <property type="entry name" value="SIRTUIN"/>
    <property type="match status" value="1"/>
</dbReference>
<dbReference type="Gene3D" id="3.40.50.1220">
    <property type="entry name" value="TPP-binding domain"/>
    <property type="match status" value="1"/>
</dbReference>
<evidence type="ECO:0000313" key="6">
    <source>
        <dbReference type="EMBL" id="MEZ0474208.1"/>
    </source>
</evidence>
<evidence type="ECO:0000256" key="4">
    <source>
        <dbReference type="PROSITE-ProRule" id="PRU00236"/>
    </source>
</evidence>
<dbReference type="EC" id="2.3.1.286" evidence="3"/>
<keyword evidence="1" id="KW-0808">Transferase</keyword>
<feature type="binding site" evidence="4">
    <location>
        <position position="147"/>
    </location>
    <ligand>
        <name>Zn(2+)</name>
        <dbReference type="ChEBI" id="CHEBI:29105"/>
    </ligand>
</feature>
<comment type="domain">
    <text evidence="3">2 residues (Tyr-53 and Arg-56) present in a large hydrophobic pocket are probably involved in substrate specificity. They are important for desuccinylation activity, but dispensable for deacetylation activity.</text>
</comment>
<keyword evidence="4" id="KW-0862">Zinc</keyword>
<dbReference type="SUPFAM" id="SSF52467">
    <property type="entry name" value="DHS-like NAD/FAD-binding domain"/>
    <property type="match status" value="1"/>
</dbReference>
<feature type="binding site" evidence="3">
    <location>
        <begin position="185"/>
        <end position="187"/>
    </location>
    <ligand>
        <name>NAD(+)</name>
        <dbReference type="ChEBI" id="CHEBI:57540"/>
    </ligand>
</feature>
<feature type="binding site" evidence="3 4">
    <location>
        <position position="144"/>
    </location>
    <ligand>
        <name>Zn(2+)</name>
        <dbReference type="ChEBI" id="CHEBI:29105"/>
    </ligand>
</feature>
<feature type="binding site" evidence="3">
    <location>
        <position position="229"/>
    </location>
    <ligand>
        <name>NAD(+)</name>
        <dbReference type="ChEBI" id="CHEBI:57540"/>
    </ligand>
</feature>
<dbReference type="Pfam" id="PF02146">
    <property type="entry name" value="SIR2"/>
    <property type="match status" value="1"/>
</dbReference>
<dbReference type="InterPro" id="IPR026591">
    <property type="entry name" value="Sirtuin_cat_small_dom_sf"/>
</dbReference>
<comment type="catalytic activity">
    <reaction evidence="3">
        <text>N(6)-acetyl-L-lysyl-[protein] + NAD(+) + H2O = 2''-O-acetyl-ADP-D-ribose + nicotinamide + L-lysyl-[protein]</text>
        <dbReference type="Rhea" id="RHEA:43636"/>
        <dbReference type="Rhea" id="RHEA-COMP:9752"/>
        <dbReference type="Rhea" id="RHEA-COMP:10731"/>
        <dbReference type="ChEBI" id="CHEBI:15377"/>
        <dbReference type="ChEBI" id="CHEBI:17154"/>
        <dbReference type="ChEBI" id="CHEBI:29969"/>
        <dbReference type="ChEBI" id="CHEBI:57540"/>
        <dbReference type="ChEBI" id="CHEBI:61930"/>
        <dbReference type="ChEBI" id="CHEBI:83767"/>
        <dbReference type="EC" id="2.3.1.286"/>
    </reaction>
</comment>
<dbReference type="HAMAP" id="MF_01121">
    <property type="entry name" value="Sirtuin_ClassIII"/>
    <property type="match status" value="1"/>
</dbReference>
<feature type="binding site" evidence="3 4">
    <location>
        <position position="116"/>
    </location>
    <ligand>
        <name>Zn(2+)</name>
        <dbReference type="ChEBI" id="CHEBI:29105"/>
    </ligand>
</feature>
<organism evidence="6 7">
    <name type="scientific">Luteimonas salinilitoris</name>
    <dbReference type="NCBI Taxonomy" id="3237697"/>
    <lineage>
        <taxon>Bacteria</taxon>
        <taxon>Pseudomonadati</taxon>
        <taxon>Pseudomonadota</taxon>
        <taxon>Gammaproteobacteria</taxon>
        <taxon>Lysobacterales</taxon>
        <taxon>Lysobacteraceae</taxon>
        <taxon>Luteimonas</taxon>
    </lineage>
</organism>
<evidence type="ECO:0000313" key="7">
    <source>
        <dbReference type="Proteomes" id="UP001566331"/>
    </source>
</evidence>
<dbReference type="InterPro" id="IPR003000">
    <property type="entry name" value="Sirtuin"/>
</dbReference>
<gene>
    <name evidence="3" type="primary">cobB</name>
    <name evidence="6" type="ORF">AB6713_06195</name>
</gene>
<evidence type="ECO:0000256" key="3">
    <source>
        <dbReference type="HAMAP-Rule" id="MF_01121"/>
    </source>
</evidence>
<sequence length="258" mass="27646">MRIALLTGAGMSAESGIPTFRDALTGLWARFDPQRLATPEAFREDPALVWGWYRWRAARVRNARPHAGHHGVAALETLGHAVTVVTQNVDDLHERAGSSRVLHLHGRLLSSRCTSCGARMAPDPIAHDLPEGVSEGAREDPPACRACDGGRFRPDVVWFGEPLPEDAWRAAQEAIAACDLLLVVGTSGLVHPAAALPLHALARGTPVLEINPARTALSAQADAAWQVPAAAGIERLLARLETSPEAGPRMLIGHCPRR</sequence>
<keyword evidence="3" id="KW-0963">Cytoplasm</keyword>
<accession>A0ABV4HN94</accession>
<name>A0ABV4HN94_9GAMM</name>
<feature type="domain" description="Deacetylase sirtuin-type" evidence="5">
    <location>
        <begin position="1"/>
        <end position="243"/>
    </location>
</feature>
<comment type="subcellular location">
    <subcellularLocation>
        <location evidence="3">Cytoplasm</location>
    </subcellularLocation>
</comment>
<comment type="catalytic activity">
    <reaction evidence="3">
        <text>N(6)-succinyl-L-lysyl-[protein] + NAD(+) + H2O = 2''-O-succinyl-ADP-D-ribose + nicotinamide + L-lysyl-[protein]</text>
        <dbReference type="Rhea" id="RHEA:47668"/>
        <dbReference type="Rhea" id="RHEA-COMP:9752"/>
        <dbReference type="Rhea" id="RHEA-COMP:11877"/>
        <dbReference type="ChEBI" id="CHEBI:15377"/>
        <dbReference type="ChEBI" id="CHEBI:17154"/>
        <dbReference type="ChEBI" id="CHEBI:29969"/>
        <dbReference type="ChEBI" id="CHEBI:57540"/>
        <dbReference type="ChEBI" id="CHEBI:87830"/>
        <dbReference type="ChEBI" id="CHEBI:87832"/>
    </reaction>
</comment>
<comment type="caution">
    <text evidence="6">The sequence shown here is derived from an EMBL/GenBank/DDBJ whole genome shotgun (WGS) entry which is preliminary data.</text>
</comment>
<dbReference type="PANTHER" id="PTHR11085:SF4">
    <property type="entry name" value="NAD-DEPENDENT PROTEIN DEACYLASE"/>
    <property type="match status" value="1"/>
</dbReference>
<keyword evidence="4" id="KW-0479">Metal-binding</keyword>
<dbReference type="InterPro" id="IPR026590">
    <property type="entry name" value="Ssirtuin_cat_dom"/>
</dbReference>
<dbReference type="CDD" id="cd01412">
    <property type="entry name" value="SIRT5_Af1_CobB"/>
    <property type="match status" value="1"/>
</dbReference>
<keyword evidence="2 3" id="KW-0520">NAD</keyword>
<dbReference type="InterPro" id="IPR050134">
    <property type="entry name" value="NAD-dep_sirtuin_deacylases"/>
</dbReference>
<dbReference type="InterPro" id="IPR027546">
    <property type="entry name" value="Sirtuin_class_III"/>
</dbReference>
<dbReference type="PANTHER" id="PTHR11085">
    <property type="entry name" value="NAD-DEPENDENT PROTEIN DEACYLASE SIRTUIN-5, MITOCHONDRIAL-RELATED"/>
    <property type="match status" value="1"/>
</dbReference>
<reference evidence="6 7" key="1">
    <citation type="submission" date="2024-07" db="EMBL/GenBank/DDBJ databases">
        <title>Luteimonas salilacus sp. nov., isolated from the shore soil of Salt Lake in Tibet of China.</title>
        <authorList>
            <person name="Zhang X."/>
            <person name="Li A."/>
        </authorList>
    </citation>
    <scope>NUCLEOTIDE SEQUENCE [LARGE SCALE GENOMIC DNA]</scope>
    <source>
        <strain evidence="6 7">B3-2-R+30</strain>
    </source>
</reference>
<feature type="binding site" evidence="3">
    <location>
        <position position="56"/>
    </location>
    <ligand>
        <name>substrate</name>
    </ligand>
</feature>
<comment type="similarity">
    <text evidence="3">Belongs to the sirtuin family. Class III subfamily.</text>
</comment>
<dbReference type="Proteomes" id="UP001566331">
    <property type="component" value="Unassembled WGS sequence"/>
</dbReference>
<evidence type="ECO:0000259" key="5">
    <source>
        <dbReference type="PROSITE" id="PS50305"/>
    </source>
</evidence>
<feature type="binding site" evidence="3">
    <location>
        <position position="53"/>
    </location>
    <ligand>
        <name>substrate</name>
    </ligand>
</feature>
<dbReference type="Gene3D" id="3.30.1600.10">
    <property type="entry name" value="SIR2/SIRT2 'Small Domain"/>
    <property type="match status" value="1"/>
</dbReference>
<dbReference type="InterPro" id="IPR029035">
    <property type="entry name" value="DHS-like_NAD/FAD-binding_dom"/>
</dbReference>
<feature type="binding site" evidence="4">
    <location>
        <position position="113"/>
    </location>
    <ligand>
        <name>Zn(2+)</name>
        <dbReference type="ChEBI" id="CHEBI:29105"/>
    </ligand>
</feature>
<feature type="binding site" evidence="3">
    <location>
        <begin position="211"/>
        <end position="213"/>
    </location>
    <ligand>
        <name>NAD(+)</name>
        <dbReference type="ChEBI" id="CHEBI:57540"/>
    </ligand>
</feature>
<feature type="binding site" evidence="3">
    <location>
        <begin position="87"/>
        <end position="90"/>
    </location>
    <ligand>
        <name>NAD(+)</name>
        <dbReference type="ChEBI" id="CHEBI:57540"/>
    </ligand>
</feature>